<gene>
    <name evidence="6" type="ORF">BCR38DRAFT_450433</name>
</gene>
<organism evidence="6 7">
    <name type="scientific">Pseudomassariella vexata</name>
    <dbReference type="NCBI Taxonomy" id="1141098"/>
    <lineage>
        <taxon>Eukaryota</taxon>
        <taxon>Fungi</taxon>
        <taxon>Dikarya</taxon>
        <taxon>Ascomycota</taxon>
        <taxon>Pezizomycotina</taxon>
        <taxon>Sordariomycetes</taxon>
        <taxon>Xylariomycetidae</taxon>
        <taxon>Amphisphaeriales</taxon>
        <taxon>Pseudomassariaceae</taxon>
        <taxon>Pseudomassariella</taxon>
    </lineage>
</organism>
<dbReference type="InterPro" id="IPR038765">
    <property type="entry name" value="Papain-like_cys_pep_sf"/>
</dbReference>
<feature type="domain" description="Transglutaminase-like" evidence="5">
    <location>
        <begin position="166"/>
        <end position="221"/>
    </location>
</feature>
<protein>
    <recommendedName>
        <fullName evidence="5">Transglutaminase-like domain-containing protein</fullName>
    </recommendedName>
</protein>
<comment type="similarity">
    <text evidence="1">Belongs to the transglutaminase-like superfamily. PNGase family.</text>
</comment>
<dbReference type="Gene3D" id="3.10.620.30">
    <property type="match status" value="1"/>
</dbReference>
<proteinExistence type="inferred from homology"/>
<keyword evidence="2" id="KW-0479">Metal-binding</keyword>
<evidence type="ECO:0000259" key="5">
    <source>
        <dbReference type="SMART" id="SM00460"/>
    </source>
</evidence>
<dbReference type="Gene3D" id="2.20.25.10">
    <property type="match status" value="1"/>
</dbReference>
<evidence type="ECO:0000256" key="3">
    <source>
        <dbReference type="ARBA" id="ARBA00022833"/>
    </source>
</evidence>
<evidence type="ECO:0000256" key="1">
    <source>
        <dbReference type="ARBA" id="ARBA00009390"/>
    </source>
</evidence>
<dbReference type="OrthoDB" id="409136at2759"/>
<evidence type="ECO:0000313" key="7">
    <source>
        <dbReference type="Proteomes" id="UP000193689"/>
    </source>
</evidence>
<dbReference type="InterPro" id="IPR002931">
    <property type="entry name" value="Transglutaminase-like"/>
</dbReference>
<evidence type="ECO:0000313" key="6">
    <source>
        <dbReference type="EMBL" id="ORY56954.1"/>
    </source>
</evidence>
<dbReference type="GeneID" id="63777584"/>
<comment type="caution">
    <text evidence="6">The sequence shown here is derived from an EMBL/GenBank/DDBJ whole genome shotgun (WGS) entry which is preliminary data.</text>
</comment>
<feature type="region of interest" description="Disordered" evidence="4">
    <location>
        <begin position="289"/>
        <end position="344"/>
    </location>
</feature>
<feature type="region of interest" description="Disordered" evidence="4">
    <location>
        <begin position="1"/>
        <end position="23"/>
    </location>
</feature>
<feature type="compositionally biased region" description="Low complexity" evidence="4">
    <location>
        <begin position="14"/>
        <end position="23"/>
    </location>
</feature>
<dbReference type="GO" id="GO:0046872">
    <property type="term" value="F:metal ion binding"/>
    <property type="evidence" value="ECO:0007669"/>
    <property type="project" value="UniProtKB-KW"/>
</dbReference>
<dbReference type="GO" id="GO:0005634">
    <property type="term" value="C:nucleus"/>
    <property type="evidence" value="ECO:0007669"/>
    <property type="project" value="TreeGrafter"/>
</dbReference>
<dbReference type="STRING" id="1141098.A0A1Y2DCW6"/>
<dbReference type="GO" id="GO:0000224">
    <property type="term" value="F:peptide-N4-(N-acetyl-beta-glucosaminyl)asparagine amidase activity"/>
    <property type="evidence" value="ECO:0007669"/>
    <property type="project" value="TreeGrafter"/>
</dbReference>
<dbReference type="GO" id="GO:0005829">
    <property type="term" value="C:cytosol"/>
    <property type="evidence" value="ECO:0007669"/>
    <property type="project" value="TreeGrafter"/>
</dbReference>
<dbReference type="GO" id="GO:0006516">
    <property type="term" value="P:glycoprotein catabolic process"/>
    <property type="evidence" value="ECO:0007669"/>
    <property type="project" value="TreeGrafter"/>
</dbReference>
<dbReference type="EMBL" id="MCFJ01000021">
    <property type="protein sequence ID" value="ORY56954.1"/>
    <property type="molecule type" value="Genomic_DNA"/>
</dbReference>
<dbReference type="SUPFAM" id="SSF54001">
    <property type="entry name" value="Cysteine proteinases"/>
    <property type="match status" value="1"/>
</dbReference>
<name>A0A1Y2DCW6_9PEZI</name>
<feature type="compositionally biased region" description="Basic and acidic residues" evidence="4">
    <location>
        <begin position="318"/>
        <end position="344"/>
    </location>
</feature>
<dbReference type="PANTHER" id="PTHR12143">
    <property type="entry name" value="PEPTIDE N-GLYCANASE PNGASE -RELATED"/>
    <property type="match status" value="1"/>
</dbReference>
<sequence length="344" mass="38999">MRLMERTRNRSQQAATDTTPATPILMSAAQGSDADSGQPGPFYQQVIALSLTPQRYQRPGLQEKVLETLDLGKIYIYADEFTTENPDLGHQDCVIKGLLKFFKTEFFTWVTSPTCSQCGSETTMSGVEAPNPGELRKGASRTEVHRCKELPLHLERFPRYNDPETLLETRRGRCGEWANCFSLCCLALGSRTRWVWNAEDHVWTEVYSERLKRWVHCDSCEQAFDQPQIYAVGWGKKMSYCLAFSSEGAKDVTRRYVRKEEQALSRTRGTEGELQRAIGDVTKRCRSTENAERLRAEDEAEEVELAGFMSGPTPTAPEEERPRESGNVEWKEARGEMGRKDASG</sequence>
<reference evidence="6 7" key="1">
    <citation type="submission" date="2016-07" db="EMBL/GenBank/DDBJ databases">
        <title>Pervasive Adenine N6-methylation of Active Genes in Fungi.</title>
        <authorList>
            <consortium name="DOE Joint Genome Institute"/>
            <person name="Mondo S.J."/>
            <person name="Dannebaum R.O."/>
            <person name="Kuo R.C."/>
            <person name="Labutti K."/>
            <person name="Haridas S."/>
            <person name="Kuo A."/>
            <person name="Salamov A."/>
            <person name="Ahrendt S.R."/>
            <person name="Lipzen A."/>
            <person name="Sullivan W."/>
            <person name="Andreopoulos W.B."/>
            <person name="Clum A."/>
            <person name="Lindquist E."/>
            <person name="Daum C."/>
            <person name="Ramamoorthy G.K."/>
            <person name="Gryganskyi A."/>
            <person name="Culley D."/>
            <person name="Magnuson J.K."/>
            <person name="James T.Y."/>
            <person name="O'Malley M.A."/>
            <person name="Stajich J.E."/>
            <person name="Spatafora J.W."/>
            <person name="Visel A."/>
            <person name="Grigoriev I.V."/>
        </authorList>
    </citation>
    <scope>NUCLEOTIDE SEQUENCE [LARGE SCALE GENOMIC DNA]</scope>
    <source>
        <strain evidence="6 7">CBS 129021</strain>
    </source>
</reference>
<dbReference type="RefSeq" id="XP_040710421.1">
    <property type="nucleotide sequence ID" value="XM_040861372.1"/>
</dbReference>
<keyword evidence="7" id="KW-1185">Reference proteome</keyword>
<dbReference type="SMART" id="SM00460">
    <property type="entry name" value="TGc"/>
    <property type="match status" value="1"/>
</dbReference>
<dbReference type="FunCoup" id="A0A1Y2DCW6">
    <property type="interactions" value="78"/>
</dbReference>
<dbReference type="InterPro" id="IPR050883">
    <property type="entry name" value="PNGase"/>
</dbReference>
<keyword evidence="3" id="KW-0862">Zinc</keyword>
<accession>A0A1Y2DCW6</accession>
<dbReference type="PANTHER" id="PTHR12143:SF19">
    <property type="entry name" value="PEPTIDE-N(4)-(N-ACETYL-BETA-GLUCOSAMINYL)ASPARAGINE AMIDASE"/>
    <property type="match status" value="1"/>
</dbReference>
<evidence type="ECO:0000256" key="2">
    <source>
        <dbReference type="ARBA" id="ARBA00022723"/>
    </source>
</evidence>
<dbReference type="InParanoid" id="A0A1Y2DCW6"/>
<dbReference type="Proteomes" id="UP000193689">
    <property type="component" value="Unassembled WGS sequence"/>
</dbReference>
<dbReference type="Pfam" id="PF01841">
    <property type="entry name" value="Transglut_core"/>
    <property type="match status" value="1"/>
</dbReference>
<dbReference type="AlphaFoldDB" id="A0A1Y2DCW6"/>
<evidence type="ECO:0000256" key="4">
    <source>
        <dbReference type="SAM" id="MobiDB-lite"/>
    </source>
</evidence>